<sequence length="131" mass="14552">MDDKCCADFQAAVDEYLIRHRSVLDVLTKYQEATARVNRALAKAVTECGCVEIKAGRQSAPAEVQYSDLKNFVSSHVSGEPCEHCKEILTKELGRSLFYTAALCNIAGLSLHDVLRREHRNIATLGIFHLS</sequence>
<comment type="caution">
    <text evidence="1">The sequence shown here is derived from an EMBL/GenBank/DDBJ whole genome shotgun (WGS) entry which is preliminary data.</text>
</comment>
<proteinExistence type="predicted"/>
<dbReference type="EMBL" id="JAUOZS010000001">
    <property type="protein sequence ID" value="MDT8902733.1"/>
    <property type="molecule type" value="Genomic_DNA"/>
</dbReference>
<gene>
    <name evidence="1" type="ORF">Q4T40_15925</name>
</gene>
<accession>A0ABU3P2H7</accession>
<dbReference type="RefSeq" id="WP_413781208.1">
    <property type="nucleotide sequence ID" value="NZ_JAUOZS010000001.1"/>
</dbReference>
<evidence type="ECO:0000313" key="2">
    <source>
        <dbReference type="Proteomes" id="UP001254848"/>
    </source>
</evidence>
<protein>
    <submittedName>
        <fullName evidence="1">DUF1573 domain-containing protein</fullName>
    </submittedName>
</protein>
<evidence type="ECO:0000313" key="1">
    <source>
        <dbReference type="EMBL" id="MDT8902733.1"/>
    </source>
</evidence>
<organism evidence="1 2">
    <name type="scientific">Anaeroselena agilis</name>
    <dbReference type="NCBI Taxonomy" id="3063788"/>
    <lineage>
        <taxon>Bacteria</taxon>
        <taxon>Bacillati</taxon>
        <taxon>Bacillota</taxon>
        <taxon>Negativicutes</taxon>
        <taxon>Acetonemataceae</taxon>
        <taxon>Anaeroselena</taxon>
    </lineage>
</organism>
<dbReference type="Proteomes" id="UP001254848">
    <property type="component" value="Unassembled WGS sequence"/>
</dbReference>
<keyword evidence="2" id="KW-1185">Reference proteome</keyword>
<reference evidence="1 2" key="1">
    <citation type="submission" date="2023-07" db="EMBL/GenBank/DDBJ databases">
        <title>The novel representative of Negativicutes class, Anaeroselena agilis gen. nov. sp. nov.</title>
        <authorList>
            <person name="Prokofeva M.I."/>
            <person name="Elcheninov A.G."/>
            <person name="Klyukina A."/>
            <person name="Kublanov I.V."/>
            <person name="Frolov E.N."/>
            <person name="Podosokorskaya O.A."/>
        </authorList>
    </citation>
    <scope>NUCLEOTIDE SEQUENCE [LARGE SCALE GENOMIC DNA]</scope>
    <source>
        <strain evidence="1 2">4137-cl</strain>
    </source>
</reference>
<name>A0ABU3P2H7_9FIRM</name>